<evidence type="ECO:0000313" key="1">
    <source>
        <dbReference type="EMBL" id="KUJ08964.1"/>
    </source>
</evidence>
<dbReference type="InParanoid" id="A0A132BAU2"/>
<organism evidence="1 2">
    <name type="scientific">Mollisia scopiformis</name>
    <name type="common">Conifer needle endophyte fungus</name>
    <name type="synonym">Phialocephala scopiformis</name>
    <dbReference type="NCBI Taxonomy" id="149040"/>
    <lineage>
        <taxon>Eukaryota</taxon>
        <taxon>Fungi</taxon>
        <taxon>Dikarya</taxon>
        <taxon>Ascomycota</taxon>
        <taxon>Pezizomycotina</taxon>
        <taxon>Leotiomycetes</taxon>
        <taxon>Helotiales</taxon>
        <taxon>Mollisiaceae</taxon>
        <taxon>Mollisia</taxon>
    </lineage>
</organism>
<dbReference type="GeneID" id="28816401"/>
<proteinExistence type="predicted"/>
<reference evidence="1 2" key="1">
    <citation type="submission" date="2015-10" db="EMBL/GenBank/DDBJ databases">
        <title>Full genome of DAOMC 229536 Phialocephala scopiformis, a fungal endophyte of spruce producing the potent anti-insectan compound rugulosin.</title>
        <authorList>
            <consortium name="DOE Joint Genome Institute"/>
            <person name="Walker A.K."/>
            <person name="Frasz S.L."/>
            <person name="Seifert K.A."/>
            <person name="Miller J.D."/>
            <person name="Mondo S.J."/>
            <person name="Labutti K."/>
            <person name="Lipzen A."/>
            <person name="Dockter R."/>
            <person name="Kennedy M."/>
            <person name="Grigoriev I.V."/>
            <person name="Spatafora J.W."/>
        </authorList>
    </citation>
    <scope>NUCLEOTIDE SEQUENCE [LARGE SCALE GENOMIC DNA]</scope>
    <source>
        <strain evidence="1 2">CBS 120377</strain>
    </source>
</reference>
<dbReference type="RefSeq" id="XP_018063319.1">
    <property type="nucleotide sequence ID" value="XM_018206675.1"/>
</dbReference>
<gene>
    <name evidence="1" type="ORF">LY89DRAFT_316597</name>
</gene>
<evidence type="ECO:0000313" key="2">
    <source>
        <dbReference type="Proteomes" id="UP000070700"/>
    </source>
</evidence>
<accession>A0A132BAU2</accession>
<dbReference type="KEGG" id="psco:LY89DRAFT_316597"/>
<protein>
    <submittedName>
        <fullName evidence="1">Uncharacterized protein</fullName>
    </submittedName>
</protein>
<dbReference type="Proteomes" id="UP000070700">
    <property type="component" value="Unassembled WGS sequence"/>
</dbReference>
<keyword evidence="2" id="KW-1185">Reference proteome</keyword>
<sequence length="168" mass="18950">MVCLVRASFSLRRSKGGGSAHGLAPSLQPHIEMERHQERSCTMEFLGSFPYSCPSVLDPILLICRPVSLSVCWLGQHHSPWKLHKAILTRQISKSLLPRIFLCMTQVFLVLLPPTALRRIQRPYCSAKHCKPINLTGTRSATSEKAEPRFKKLFLASQGCRKSLQPWS</sequence>
<name>A0A132BAU2_MOLSC</name>
<dbReference type="EMBL" id="KQ947433">
    <property type="protein sequence ID" value="KUJ08964.1"/>
    <property type="molecule type" value="Genomic_DNA"/>
</dbReference>
<dbReference type="AlphaFoldDB" id="A0A132BAU2"/>